<evidence type="ECO:0000256" key="6">
    <source>
        <dbReference type="SAM" id="Phobius"/>
    </source>
</evidence>
<protein>
    <submittedName>
        <fullName evidence="8">Unnamed protein product</fullName>
    </submittedName>
</protein>
<feature type="transmembrane region" description="Helical" evidence="6">
    <location>
        <begin position="20"/>
        <end position="44"/>
    </location>
</feature>
<keyword evidence="3 6" id="KW-0812">Transmembrane</keyword>
<evidence type="ECO:0000256" key="1">
    <source>
        <dbReference type="ARBA" id="ARBA00004141"/>
    </source>
</evidence>
<evidence type="ECO:0000256" key="3">
    <source>
        <dbReference type="ARBA" id="ARBA00022692"/>
    </source>
</evidence>
<gene>
    <name evidence="8" type="ORF">Cboi02_000108700</name>
</gene>
<evidence type="ECO:0000313" key="8">
    <source>
        <dbReference type="EMBL" id="GME67710.1"/>
    </source>
</evidence>
<dbReference type="AlphaFoldDB" id="A0A9W6SWQ7"/>
<dbReference type="InterPro" id="IPR036938">
    <property type="entry name" value="PAP2/HPO_sf"/>
</dbReference>
<evidence type="ECO:0000256" key="2">
    <source>
        <dbReference type="ARBA" id="ARBA00008816"/>
    </source>
</evidence>
<keyword evidence="5 6" id="KW-0472">Membrane</keyword>
<dbReference type="InterPro" id="IPR043216">
    <property type="entry name" value="PAP-like"/>
</dbReference>
<dbReference type="GO" id="GO:0016020">
    <property type="term" value="C:membrane"/>
    <property type="evidence" value="ECO:0007669"/>
    <property type="project" value="UniProtKB-SubCell"/>
</dbReference>
<feature type="domain" description="Phosphatidic acid phosphatase type 2/haloperoxidase" evidence="7">
    <location>
        <begin position="133"/>
        <end position="310"/>
    </location>
</feature>
<dbReference type="Proteomes" id="UP001165120">
    <property type="component" value="Unassembled WGS sequence"/>
</dbReference>
<accession>A0A9W6SWQ7</accession>
<comment type="subcellular location">
    <subcellularLocation>
        <location evidence="1">Membrane</location>
        <topology evidence="1">Multi-pass membrane protein</topology>
    </subcellularLocation>
</comment>
<dbReference type="Pfam" id="PF01569">
    <property type="entry name" value="PAP2"/>
    <property type="match status" value="1"/>
</dbReference>
<dbReference type="GO" id="GO:0006644">
    <property type="term" value="P:phospholipid metabolic process"/>
    <property type="evidence" value="ECO:0007669"/>
    <property type="project" value="InterPro"/>
</dbReference>
<evidence type="ECO:0000256" key="4">
    <source>
        <dbReference type="ARBA" id="ARBA00022989"/>
    </source>
</evidence>
<dbReference type="EMBL" id="BSXN01000234">
    <property type="protein sequence ID" value="GME67710.1"/>
    <property type="molecule type" value="Genomic_DNA"/>
</dbReference>
<sequence length="342" mass="38970">MSVVNISKVIKRVQSLGLYFKIYILDWIFVFLLVLSMAYIQAFVEPFKRRFSVFDHSISYPHIGNDQQYSDLELFLYTVFVPLLIIILIIIKKSKLSVFKFLNFLRFEFNNNNSNNINNNNNNNQIYHLFQITMLSFALSITLTGFLTEFLKVNIAKLRPDFLARCGVDPKGVLSDIDQAQLEDISICTKPFGEAVFQDGFKSCPSGHSSISFAGLSFLFYWLNGQFQLYSRTQQQSSSSSQAASSNSSKDSRDQIVVLRYKSMVYKLLASSPIIFALQVAISRSQDYRHDKIDILSGVSLGLICSTIVYFHFFPSLSSTDSDLPIDVNNYKLLDDERGLPL</sequence>
<dbReference type="PANTHER" id="PTHR10165:SF35">
    <property type="entry name" value="RE23632P"/>
    <property type="match status" value="1"/>
</dbReference>
<keyword evidence="4 6" id="KW-1133">Transmembrane helix</keyword>
<dbReference type="Gene3D" id="1.20.144.10">
    <property type="entry name" value="Phosphatidic acid phosphatase type 2/haloperoxidase"/>
    <property type="match status" value="1"/>
</dbReference>
<evidence type="ECO:0000259" key="7">
    <source>
        <dbReference type="SMART" id="SM00014"/>
    </source>
</evidence>
<feature type="transmembrane region" description="Helical" evidence="6">
    <location>
        <begin position="126"/>
        <end position="147"/>
    </location>
</feature>
<dbReference type="SMART" id="SM00014">
    <property type="entry name" value="acidPPc"/>
    <property type="match status" value="1"/>
</dbReference>
<comment type="caution">
    <text evidence="8">The sequence shown here is derived from an EMBL/GenBank/DDBJ whole genome shotgun (WGS) entry which is preliminary data.</text>
</comment>
<dbReference type="SUPFAM" id="SSF48317">
    <property type="entry name" value="Acid phosphatase/Vanadium-dependent haloperoxidase"/>
    <property type="match status" value="1"/>
</dbReference>
<comment type="similarity">
    <text evidence="2">Belongs to the PA-phosphatase related phosphoesterase family.</text>
</comment>
<dbReference type="InterPro" id="IPR000326">
    <property type="entry name" value="PAP2/HPO"/>
</dbReference>
<dbReference type="PANTHER" id="PTHR10165">
    <property type="entry name" value="LIPID PHOSPHATE PHOSPHATASE"/>
    <property type="match status" value="1"/>
</dbReference>
<feature type="transmembrane region" description="Helical" evidence="6">
    <location>
        <begin position="295"/>
        <end position="314"/>
    </location>
</feature>
<organism evidence="8 9">
    <name type="scientific">Candida boidinii</name>
    <name type="common">Yeast</name>
    <dbReference type="NCBI Taxonomy" id="5477"/>
    <lineage>
        <taxon>Eukaryota</taxon>
        <taxon>Fungi</taxon>
        <taxon>Dikarya</taxon>
        <taxon>Ascomycota</taxon>
        <taxon>Saccharomycotina</taxon>
        <taxon>Pichiomycetes</taxon>
        <taxon>Pichiales</taxon>
        <taxon>Pichiaceae</taxon>
        <taxon>Ogataea</taxon>
        <taxon>Ogataea/Candida clade</taxon>
    </lineage>
</organism>
<reference evidence="8" key="1">
    <citation type="submission" date="2023-04" db="EMBL/GenBank/DDBJ databases">
        <title>Candida boidinii NBRC 10035.</title>
        <authorList>
            <person name="Ichikawa N."/>
            <person name="Sato H."/>
            <person name="Tonouchi N."/>
        </authorList>
    </citation>
    <scope>NUCLEOTIDE SEQUENCE</scope>
    <source>
        <strain evidence="8">NBRC 10035</strain>
    </source>
</reference>
<keyword evidence="9" id="KW-1185">Reference proteome</keyword>
<dbReference type="GO" id="GO:0008195">
    <property type="term" value="F:phosphatidate phosphatase activity"/>
    <property type="evidence" value="ECO:0007669"/>
    <property type="project" value="TreeGrafter"/>
</dbReference>
<evidence type="ECO:0000256" key="5">
    <source>
        <dbReference type="ARBA" id="ARBA00023136"/>
    </source>
</evidence>
<name>A0A9W6SWQ7_CANBO</name>
<feature type="transmembrane region" description="Helical" evidence="6">
    <location>
        <begin position="74"/>
        <end position="91"/>
    </location>
</feature>
<proteinExistence type="inferred from homology"/>
<dbReference type="GO" id="GO:0046839">
    <property type="term" value="P:phospholipid dephosphorylation"/>
    <property type="evidence" value="ECO:0007669"/>
    <property type="project" value="TreeGrafter"/>
</dbReference>
<evidence type="ECO:0000313" key="9">
    <source>
        <dbReference type="Proteomes" id="UP001165120"/>
    </source>
</evidence>